<feature type="region of interest" description="Disordered" evidence="2">
    <location>
        <begin position="121"/>
        <end position="150"/>
    </location>
</feature>
<feature type="compositionally biased region" description="Basic and acidic residues" evidence="2">
    <location>
        <begin position="130"/>
        <end position="144"/>
    </location>
</feature>
<dbReference type="InterPro" id="IPR041457">
    <property type="entry name" value="CxC2_KDZ-assoc"/>
</dbReference>
<dbReference type="PANTHER" id="PTHR33104">
    <property type="entry name" value="SI:DKEY-29D5.2"/>
    <property type="match status" value="1"/>
</dbReference>
<reference evidence="4 5" key="1">
    <citation type="submission" date="2024-02" db="EMBL/GenBank/DDBJ databases">
        <title>A draft genome for the cacao thread blight pathogen Marasmius crinis-equi.</title>
        <authorList>
            <person name="Cohen S.P."/>
            <person name="Baruah I.K."/>
            <person name="Amoako-Attah I."/>
            <person name="Bukari Y."/>
            <person name="Meinhardt L.W."/>
            <person name="Bailey B.A."/>
        </authorList>
    </citation>
    <scope>NUCLEOTIDE SEQUENCE [LARGE SCALE GENOMIC DNA]</scope>
    <source>
        <strain evidence="4 5">GH-76</strain>
    </source>
</reference>
<dbReference type="InterPro" id="IPR040521">
    <property type="entry name" value="KDZ"/>
</dbReference>
<feature type="coiled-coil region" evidence="1">
    <location>
        <begin position="680"/>
        <end position="710"/>
    </location>
</feature>
<gene>
    <name evidence="4" type="ORF">V5O48_018565</name>
</gene>
<evidence type="ECO:0000256" key="2">
    <source>
        <dbReference type="SAM" id="MobiDB-lite"/>
    </source>
</evidence>
<feature type="compositionally biased region" description="Basic and acidic residues" evidence="2">
    <location>
        <begin position="1018"/>
        <end position="1027"/>
    </location>
</feature>
<organism evidence="4 5">
    <name type="scientific">Marasmius crinis-equi</name>
    <dbReference type="NCBI Taxonomy" id="585013"/>
    <lineage>
        <taxon>Eukaryota</taxon>
        <taxon>Fungi</taxon>
        <taxon>Dikarya</taxon>
        <taxon>Basidiomycota</taxon>
        <taxon>Agaricomycotina</taxon>
        <taxon>Agaricomycetes</taxon>
        <taxon>Agaricomycetidae</taxon>
        <taxon>Agaricales</taxon>
        <taxon>Marasmiineae</taxon>
        <taxon>Marasmiaceae</taxon>
        <taxon>Marasmius</taxon>
    </lineage>
</organism>
<feature type="compositionally biased region" description="Acidic residues" evidence="2">
    <location>
        <begin position="1153"/>
        <end position="1181"/>
    </location>
</feature>
<feature type="region of interest" description="Disordered" evidence="2">
    <location>
        <begin position="1"/>
        <end position="23"/>
    </location>
</feature>
<keyword evidence="5" id="KW-1185">Reference proteome</keyword>
<evidence type="ECO:0000313" key="5">
    <source>
        <dbReference type="Proteomes" id="UP001465976"/>
    </source>
</evidence>
<accession>A0ABR3EKT4</accession>
<dbReference type="PANTHER" id="PTHR33104:SF2">
    <property type="entry name" value="CXC3 LIKE CYSTEINE CLUSTER DOMAIN-CONTAINING PROTEIN"/>
    <property type="match status" value="1"/>
</dbReference>
<evidence type="ECO:0000256" key="1">
    <source>
        <dbReference type="SAM" id="Coils"/>
    </source>
</evidence>
<dbReference type="Pfam" id="PF18758">
    <property type="entry name" value="KDZ"/>
    <property type="match status" value="1"/>
</dbReference>
<dbReference type="Pfam" id="PF18803">
    <property type="entry name" value="CxC2"/>
    <property type="match status" value="1"/>
</dbReference>
<proteinExistence type="predicted"/>
<comment type="caution">
    <text evidence="4">The sequence shown here is derived from an EMBL/GenBank/DDBJ whole genome shotgun (WGS) entry which is preliminary data.</text>
</comment>
<protein>
    <recommendedName>
        <fullName evidence="3">CxC2-like cysteine cluster KDZ transposase-associated domain-containing protein</fullName>
    </recommendedName>
</protein>
<feature type="domain" description="CxC2-like cysteine cluster KDZ transposase-associated" evidence="3">
    <location>
        <begin position="250"/>
        <end position="356"/>
    </location>
</feature>
<evidence type="ECO:0000313" key="4">
    <source>
        <dbReference type="EMBL" id="KAL0563502.1"/>
    </source>
</evidence>
<sequence>MRKRSFGFSLASRKRSRTGVGTQRHVDRVEFDYGSPIPESASKFKEDTDSHWIDSGGELKFDDEGVIVDEAGTKLEWDAEKEEVVGIPGGSEQDLGVSLPMPGSYPLPEVVGMDPDWLGPAKTSGKRTGKVKEGESRDIHPQRSEKRRTVRSRYPNIEWKSKYRAIFANEIMRQKGRGDARKQTRCSDCKGEAVEGDEGDYDVDRAPEFRCRECFLGDLVCRDCCVKRHWDSPFDKVERWDGTRFRRTTLADMGLVVQLNHQSGYCSHPAKCYQRLRVIHVNGIHRLNLQFCACPKAIPQHLQLLRRRLYPCNVQKGRISTVITFQYLESLQMHTLTTKGSIHDFYRALERLTDNSRTSGERFLYWQLLRGIRQWRHVKMVARAGKSQGDCSNVDGEPESALTLKCPSCPHPGKNLPDGWFKEVKGPNGLCLCMDANFRLKEQMVSSHSRDPALCDGIGYFVQRAPFEAWLEQNKKLEDSEDEVSNCVPFAALTKQTTKFSKGLRYTGVAGVVCGRSDMIVKVANLNKGERFSIVDYVLGVALQLWSLIACLLLCYDIACQYFRRFDHRKARWPDYLGFSLALEIAVAIGKMHRPGHEEKEHEKFDLNLIPGAAHIDGESCERVWGNHNGLSNSTKTMGPGARQDLLEAMFEFWNWEKYKNMVMFAACFEDCGNNSLTGIALYRKLREALEEEAKQTEEHEDLTANLEKELVLAWEGEIVRWEDAPWPKTGVENPYEVAAEFMGQAEALKELALEDEARLKRGEVQYHKMSAGTFVATCLDLRERQARLKLVEGERVRDTTVRQTRKLTEQRNAIRRLVINLEEVRAIYMPGLIQYLRDSGEGEEAEDERKAEDIHVWLPSSLETGARGRVCVPGLSEVEAKLQKAKALDALDGLRHTLRVKSRMVLFKNSNTRGQRDSGRSREVINRVTDRAKNFAQQYRASREAFYKVSQGLTGGEKGKSSEEELPVLKDEDIRSYKDPALVKIGPGRRGTDEWVDGEEGGSQRPSRGASGGVDLIPRDTREWSHRSAHGTGETRKTLSWIWTHRGHRIIVEDGADDGNKLLRSEWCRSRARSERAKEEVLLIREEMRRTLEYLEWTAKEWDRRCDTGEPGEKGLEEGRRAYAVEQAEVQRCLKEEFAAKWAKDPDITKPEEEDDDGERDVLGDDNDDDEAVDDDDEYE</sequence>
<evidence type="ECO:0000259" key="3">
    <source>
        <dbReference type="Pfam" id="PF18803"/>
    </source>
</evidence>
<keyword evidence="1" id="KW-0175">Coiled coil</keyword>
<dbReference type="Proteomes" id="UP001465976">
    <property type="component" value="Unassembled WGS sequence"/>
</dbReference>
<name>A0ABR3EKT4_9AGAR</name>
<feature type="region of interest" description="Disordered" evidence="2">
    <location>
        <begin position="989"/>
        <end position="1032"/>
    </location>
</feature>
<dbReference type="EMBL" id="JBAHYK010003438">
    <property type="protein sequence ID" value="KAL0563502.1"/>
    <property type="molecule type" value="Genomic_DNA"/>
</dbReference>
<feature type="region of interest" description="Disordered" evidence="2">
    <location>
        <begin position="1144"/>
        <end position="1181"/>
    </location>
</feature>